<proteinExistence type="predicted"/>
<dbReference type="EnsemblPlants" id="AVESA.00010b.r2.4AG0613790.1">
    <property type="protein sequence ID" value="AVESA.00010b.r2.4AG0613790.1.CDS.1"/>
    <property type="gene ID" value="AVESA.00010b.r2.4AG0613790"/>
</dbReference>
<evidence type="ECO:0000313" key="2">
    <source>
        <dbReference type="Proteomes" id="UP001732700"/>
    </source>
</evidence>
<reference evidence="1" key="2">
    <citation type="submission" date="2025-09" db="UniProtKB">
        <authorList>
            <consortium name="EnsemblPlants"/>
        </authorList>
    </citation>
    <scope>IDENTIFICATION</scope>
</reference>
<sequence>MPANPSYIYDLHLLRFPQSRSRRPSRTDLHGMSGGGGALFGALPDEVLNHVLSFLPSREAVQASLLARRWRHLWRSTQAISVREEGDGARFFVNALLLRRRDAAGSSPPLRSFELDTDLLIPPYDESQDYYCYDGDGDVPEVDRHVDLWIDHALSACRARSLTVRIHNVYTSWRPRCPLAFASEHLTTLHLEHVHLADGLLDFARCPALRQLTFVHCHLEGEALVSPSLERLSIVHCGIEIGEWEGKAITRSTKRISTPSLRCLQLTSRHEQDAALFLESESIPWMADPCIQQRAGEMKIYSPKR</sequence>
<protein>
    <submittedName>
        <fullName evidence="1">Uncharacterized protein</fullName>
    </submittedName>
</protein>
<name>A0ACD5WG58_AVESA</name>
<organism evidence="1 2">
    <name type="scientific">Avena sativa</name>
    <name type="common">Oat</name>
    <dbReference type="NCBI Taxonomy" id="4498"/>
    <lineage>
        <taxon>Eukaryota</taxon>
        <taxon>Viridiplantae</taxon>
        <taxon>Streptophyta</taxon>
        <taxon>Embryophyta</taxon>
        <taxon>Tracheophyta</taxon>
        <taxon>Spermatophyta</taxon>
        <taxon>Magnoliopsida</taxon>
        <taxon>Liliopsida</taxon>
        <taxon>Poales</taxon>
        <taxon>Poaceae</taxon>
        <taxon>BOP clade</taxon>
        <taxon>Pooideae</taxon>
        <taxon>Poodae</taxon>
        <taxon>Poeae</taxon>
        <taxon>Poeae Chloroplast Group 1 (Aveneae type)</taxon>
        <taxon>Aveninae</taxon>
        <taxon>Avena</taxon>
    </lineage>
</organism>
<keyword evidence="2" id="KW-1185">Reference proteome</keyword>
<accession>A0ACD5WG58</accession>
<reference evidence="1" key="1">
    <citation type="submission" date="2021-05" db="EMBL/GenBank/DDBJ databases">
        <authorList>
            <person name="Scholz U."/>
            <person name="Mascher M."/>
            <person name="Fiebig A."/>
        </authorList>
    </citation>
    <scope>NUCLEOTIDE SEQUENCE [LARGE SCALE GENOMIC DNA]</scope>
</reference>
<evidence type="ECO:0000313" key="1">
    <source>
        <dbReference type="EnsemblPlants" id="AVESA.00010b.r2.4AG0613790.1.CDS.1"/>
    </source>
</evidence>
<dbReference type="Proteomes" id="UP001732700">
    <property type="component" value="Chromosome 4A"/>
</dbReference>